<keyword evidence="6 9" id="KW-1133">Transmembrane helix</keyword>
<name>A0AAW9RMA9_9HYPH</name>
<comment type="caution">
    <text evidence="10">The sequence shown here is derived from an EMBL/GenBank/DDBJ whole genome shotgun (WGS) entry which is preliminary data.</text>
</comment>
<evidence type="ECO:0000313" key="10">
    <source>
        <dbReference type="EMBL" id="MEJ8573422.1"/>
    </source>
</evidence>
<organism evidence="10 11">
    <name type="scientific">Microbaculum marinum</name>
    <dbReference type="NCBI Taxonomy" id="1764581"/>
    <lineage>
        <taxon>Bacteria</taxon>
        <taxon>Pseudomonadati</taxon>
        <taxon>Pseudomonadota</taxon>
        <taxon>Alphaproteobacteria</taxon>
        <taxon>Hyphomicrobiales</taxon>
        <taxon>Tepidamorphaceae</taxon>
        <taxon>Microbaculum</taxon>
    </lineage>
</organism>
<evidence type="ECO:0000256" key="5">
    <source>
        <dbReference type="ARBA" id="ARBA00022692"/>
    </source>
</evidence>
<evidence type="ECO:0000256" key="9">
    <source>
        <dbReference type="SAM" id="Phobius"/>
    </source>
</evidence>
<keyword evidence="11" id="KW-1185">Reference proteome</keyword>
<feature type="transmembrane region" description="Helical" evidence="9">
    <location>
        <begin position="46"/>
        <end position="65"/>
    </location>
</feature>
<protein>
    <submittedName>
        <fullName evidence="10">YeeE/YedE family protein</fullName>
    </submittedName>
</protein>
<sequence length="367" mass="38550">MDEVPVHVLVAAAGFVAGIVFGATVQRTNFCTMGALSDIVFMGSYSRFRAWLLAIAIAILVSQAMDYAGIVDLDQSIYLTTNFGWLGAIVGGLLFGFGMTLAGGCGNRILVRAGGGNLKSIVAVLFLGIFAYMTLRGLVGVARVEMEQAANIDLSRYGHATQAVHDVLATSLGLGGEAIRWLVTAVVAFGLLWYCFKDREFRSSPRDIAAGVVIGLLIPAGWWITGVLGNDDFDPTPLGSFTFVAPTGDSIQYLMTFTGAAINFGIATVFGVIFGGFVAAVAFREFRLETFTDANDVLRHIFGGAIMGIGGVMALGCTIGQGVTGLSTLALGSFVAWFSIMAGGFLGLKYLEEGSLPGAVKALLTRS</sequence>
<feature type="transmembrane region" description="Helical" evidence="9">
    <location>
        <begin position="85"/>
        <end position="106"/>
    </location>
</feature>
<dbReference type="RefSeq" id="WP_340331113.1">
    <property type="nucleotide sequence ID" value="NZ_JAZHOF010000007.1"/>
</dbReference>
<dbReference type="Pfam" id="PF04143">
    <property type="entry name" value="Sulf_transp"/>
    <property type="match status" value="1"/>
</dbReference>
<evidence type="ECO:0000256" key="2">
    <source>
        <dbReference type="ARBA" id="ARBA00022448"/>
    </source>
</evidence>
<dbReference type="AlphaFoldDB" id="A0AAW9RMA9"/>
<comment type="subcellular location">
    <subcellularLocation>
        <location evidence="1">Cell inner membrane</location>
        <topology evidence="1">Multi-pass membrane protein</topology>
    </subcellularLocation>
</comment>
<dbReference type="InterPro" id="IPR007272">
    <property type="entry name" value="Sulf_transp_TsuA/YedE"/>
</dbReference>
<evidence type="ECO:0000256" key="1">
    <source>
        <dbReference type="ARBA" id="ARBA00004429"/>
    </source>
</evidence>
<comment type="similarity">
    <text evidence="8">Belongs to the TsuA/YedE (TC 9.B.102) family.</text>
</comment>
<feature type="transmembrane region" description="Helical" evidence="9">
    <location>
        <begin position="118"/>
        <end position="135"/>
    </location>
</feature>
<evidence type="ECO:0000313" key="11">
    <source>
        <dbReference type="Proteomes" id="UP001378188"/>
    </source>
</evidence>
<evidence type="ECO:0000256" key="4">
    <source>
        <dbReference type="ARBA" id="ARBA00022519"/>
    </source>
</evidence>
<dbReference type="Proteomes" id="UP001378188">
    <property type="component" value="Unassembled WGS sequence"/>
</dbReference>
<feature type="transmembrane region" description="Helical" evidence="9">
    <location>
        <begin position="6"/>
        <end position="25"/>
    </location>
</feature>
<feature type="transmembrane region" description="Helical" evidence="9">
    <location>
        <begin position="250"/>
        <end position="280"/>
    </location>
</feature>
<reference evidence="10 11" key="1">
    <citation type="submission" date="2024-02" db="EMBL/GenBank/DDBJ databases">
        <title>Genome analysis and characterization of Microbaculum marinisediminis sp. nov., isolated from marine sediment.</title>
        <authorList>
            <person name="Du Z.-J."/>
            <person name="Ye Y.-Q."/>
            <person name="Zhang Z.-R."/>
            <person name="Yuan S.-M."/>
            <person name="Zhang X.-Y."/>
        </authorList>
    </citation>
    <scope>NUCLEOTIDE SEQUENCE [LARGE SCALE GENOMIC DNA]</scope>
    <source>
        <strain evidence="10 11">SDUM1044001</strain>
    </source>
</reference>
<dbReference type="GO" id="GO:0005886">
    <property type="term" value="C:plasma membrane"/>
    <property type="evidence" value="ECO:0007669"/>
    <property type="project" value="UniProtKB-SubCell"/>
</dbReference>
<feature type="transmembrane region" description="Helical" evidence="9">
    <location>
        <begin position="178"/>
        <end position="196"/>
    </location>
</feature>
<dbReference type="PANTHER" id="PTHR30574">
    <property type="entry name" value="INNER MEMBRANE PROTEIN YEDE"/>
    <property type="match status" value="1"/>
</dbReference>
<dbReference type="EMBL" id="JAZHOF010000007">
    <property type="protein sequence ID" value="MEJ8573422.1"/>
    <property type="molecule type" value="Genomic_DNA"/>
</dbReference>
<proteinExistence type="inferred from homology"/>
<evidence type="ECO:0000256" key="8">
    <source>
        <dbReference type="ARBA" id="ARBA00035655"/>
    </source>
</evidence>
<keyword evidence="2" id="KW-0813">Transport</keyword>
<evidence type="ECO:0000256" key="6">
    <source>
        <dbReference type="ARBA" id="ARBA00022989"/>
    </source>
</evidence>
<evidence type="ECO:0000256" key="3">
    <source>
        <dbReference type="ARBA" id="ARBA00022475"/>
    </source>
</evidence>
<feature type="transmembrane region" description="Helical" evidence="9">
    <location>
        <begin position="208"/>
        <end position="230"/>
    </location>
</feature>
<keyword evidence="3" id="KW-1003">Cell membrane</keyword>
<accession>A0AAW9RMA9</accession>
<gene>
    <name evidence="10" type="ORF">V3328_18175</name>
</gene>
<evidence type="ECO:0000256" key="7">
    <source>
        <dbReference type="ARBA" id="ARBA00023136"/>
    </source>
</evidence>
<keyword evidence="4" id="KW-0997">Cell inner membrane</keyword>
<keyword evidence="7 9" id="KW-0472">Membrane</keyword>
<feature type="transmembrane region" description="Helical" evidence="9">
    <location>
        <begin position="329"/>
        <end position="351"/>
    </location>
</feature>
<keyword evidence="5 9" id="KW-0812">Transmembrane</keyword>
<dbReference type="PANTHER" id="PTHR30574:SF1">
    <property type="entry name" value="SULPHUR TRANSPORT DOMAIN-CONTAINING PROTEIN"/>
    <property type="match status" value="1"/>
</dbReference>
<feature type="transmembrane region" description="Helical" evidence="9">
    <location>
        <begin position="301"/>
        <end position="323"/>
    </location>
</feature>